<dbReference type="GO" id="GO:0005737">
    <property type="term" value="C:cytoplasm"/>
    <property type="evidence" value="ECO:0007669"/>
    <property type="project" value="TreeGrafter"/>
</dbReference>
<evidence type="ECO:0000256" key="2">
    <source>
        <dbReference type="ARBA" id="ARBA00022801"/>
    </source>
</evidence>
<accession>A0A9P4PLZ5</accession>
<dbReference type="PANTHER" id="PTHR23422">
    <property type="entry name" value="DIPEPTIDYL PEPTIDASE III-RELATED"/>
    <property type="match status" value="1"/>
</dbReference>
<organism evidence="3 4">
    <name type="scientific">Karstenula rhodostoma CBS 690.94</name>
    <dbReference type="NCBI Taxonomy" id="1392251"/>
    <lineage>
        <taxon>Eukaryota</taxon>
        <taxon>Fungi</taxon>
        <taxon>Dikarya</taxon>
        <taxon>Ascomycota</taxon>
        <taxon>Pezizomycotina</taxon>
        <taxon>Dothideomycetes</taxon>
        <taxon>Pleosporomycetidae</taxon>
        <taxon>Pleosporales</taxon>
        <taxon>Massarineae</taxon>
        <taxon>Didymosphaeriaceae</taxon>
        <taxon>Karstenula</taxon>
    </lineage>
</organism>
<protein>
    <submittedName>
        <fullName evidence="3">Uncharacterized protein</fullName>
    </submittedName>
</protein>
<evidence type="ECO:0000256" key="1">
    <source>
        <dbReference type="ARBA" id="ARBA00022723"/>
    </source>
</evidence>
<keyword evidence="2" id="KW-0378">Hydrolase</keyword>
<keyword evidence="1" id="KW-0479">Metal-binding</keyword>
<dbReference type="Gene3D" id="3.30.540.30">
    <property type="match status" value="1"/>
</dbReference>
<sequence>MTSSKSSHSPPTGATIHQLKIKPIFDGLEQREKFYAHFLSRAAWHGNRIVMRQVSAESPLIFDLVMDLYQTCNGEYVPLCTVDGVYNELHKMVASKPNMRWKFVQPNTYINGEDIELKVYDESNRGIIQSWYERDV</sequence>
<evidence type="ECO:0000313" key="3">
    <source>
        <dbReference type="EMBL" id="KAF2445334.1"/>
    </source>
</evidence>
<gene>
    <name evidence="3" type="ORF">P171DRAFT_472132</name>
</gene>
<reference evidence="3" key="1">
    <citation type="journal article" date="2020" name="Stud. Mycol.">
        <title>101 Dothideomycetes genomes: a test case for predicting lifestyles and emergence of pathogens.</title>
        <authorList>
            <person name="Haridas S."/>
            <person name="Albert R."/>
            <person name="Binder M."/>
            <person name="Bloem J."/>
            <person name="Labutti K."/>
            <person name="Salamov A."/>
            <person name="Andreopoulos B."/>
            <person name="Baker S."/>
            <person name="Barry K."/>
            <person name="Bills G."/>
            <person name="Bluhm B."/>
            <person name="Cannon C."/>
            <person name="Castanera R."/>
            <person name="Culley D."/>
            <person name="Daum C."/>
            <person name="Ezra D."/>
            <person name="Gonzalez J."/>
            <person name="Henrissat B."/>
            <person name="Kuo A."/>
            <person name="Liang C."/>
            <person name="Lipzen A."/>
            <person name="Lutzoni F."/>
            <person name="Magnuson J."/>
            <person name="Mondo S."/>
            <person name="Nolan M."/>
            <person name="Ohm R."/>
            <person name="Pangilinan J."/>
            <person name="Park H.-J."/>
            <person name="Ramirez L."/>
            <person name="Alfaro M."/>
            <person name="Sun H."/>
            <person name="Tritt A."/>
            <person name="Yoshinaga Y."/>
            <person name="Zwiers L.-H."/>
            <person name="Turgeon B."/>
            <person name="Goodwin S."/>
            <person name="Spatafora J."/>
            <person name="Crous P."/>
            <person name="Grigoriev I."/>
        </authorList>
    </citation>
    <scope>NUCLEOTIDE SEQUENCE</scope>
    <source>
        <strain evidence="3">CBS 690.94</strain>
    </source>
</reference>
<proteinExistence type="predicted"/>
<evidence type="ECO:0000313" key="4">
    <source>
        <dbReference type="Proteomes" id="UP000799764"/>
    </source>
</evidence>
<dbReference type="Pfam" id="PF03571">
    <property type="entry name" value="Peptidase_M49"/>
    <property type="match status" value="1"/>
</dbReference>
<dbReference type="PANTHER" id="PTHR23422:SF11">
    <property type="entry name" value="DIPEPTIDYL PEPTIDASE 3"/>
    <property type="match status" value="1"/>
</dbReference>
<dbReference type="InterPro" id="IPR039461">
    <property type="entry name" value="Peptidase_M49"/>
</dbReference>
<dbReference type="GO" id="GO:0046872">
    <property type="term" value="F:metal ion binding"/>
    <property type="evidence" value="ECO:0007669"/>
    <property type="project" value="UniProtKB-KW"/>
</dbReference>
<dbReference type="AlphaFoldDB" id="A0A9P4PLZ5"/>
<dbReference type="GO" id="GO:0008239">
    <property type="term" value="F:dipeptidyl-peptidase activity"/>
    <property type="evidence" value="ECO:0007669"/>
    <property type="project" value="TreeGrafter"/>
</dbReference>
<name>A0A9P4PLZ5_9PLEO</name>
<dbReference type="OrthoDB" id="4694525at2759"/>
<dbReference type="EMBL" id="MU001499">
    <property type="protein sequence ID" value="KAF2445334.1"/>
    <property type="molecule type" value="Genomic_DNA"/>
</dbReference>
<dbReference type="Proteomes" id="UP000799764">
    <property type="component" value="Unassembled WGS sequence"/>
</dbReference>
<comment type="caution">
    <text evidence="3">The sequence shown here is derived from an EMBL/GenBank/DDBJ whole genome shotgun (WGS) entry which is preliminary data.</text>
</comment>
<keyword evidence="4" id="KW-1185">Reference proteome</keyword>